<feature type="region of interest" description="Disordered" evidence="1">
    <location>
        <begin position="1"/>
        <end position="22"/>
    </location>
</feature>
<evidence type="ECO:0000256" key="1">
    <source>
        <dbReference type="SAM" id="MobiDB-lite"/>
    </source>
</evidence>
<dbReference type="PANTHER" id="PTHR35480:SF1">
    <property type="entry name" value="MATERNAL EFFECT EMBRYO ARREST 22"/>
    <property type="match status" value="1"/>
</dbReference>
<protein>
    <submittedName>
        <fullName evidence="2">Uncharacterized protein</fullName>
    </submittedName>
</protein>
<comment type="caution">
    <text evidence="2">The sequence shown here is derived from an EMBL/GenBank/DDBJ whole genome shotgun (WGS) entry which is preliminary data.</text>
</comment>
<feature type="compositionally biased region" description="Low complexity" evidence="1">
    <location>
        <begin position="8"/>
        <end position="17"/>
    </location>
</feature>
<gene>
    <name evidence="2" type="ORF">LUZ62_043655</name>
</gene>
<dbReference type="EMBL" id="JAMFTS010000002">
    <property type="protein sequence ID" value="KAJ4792409.1"/>
    <property type="molecule type" value="Genomic_DNA"/>
</dbReference>
<feature type="region of interest" description="Disordered" evidence="1">
    <location>
        <begin position="235"/>
        <end position="276"/>
    </location>
</feature>
<name>A0AAV8FG60_9POAL</name>
<proteinExistence type="predicted"/>
<evidence type="ECO:0000313" key="2">
    <source>
        <dbReference type="EMBL" id="KAJ4792409.1"/>
    </source>
</evidence>
<dbReference type="AlphaFoldDB" id="A0AAV8FG60"/>
<accession>A0AAV8FG60</accession>
<evidence type="ECO:0000313" key="3">
    <source>
        <dbReference type="Proteomes" id="UP001140206"/>
    </source>
</evidence>
<sequence length="473" mass="54165">MQEAALFSFSSTSNNSDSNKHNLHPCCAELKKKFEEVRASLKEAISIIERKSNALQEEKLKTKLEKEAKKKEIVVRKTLESDIHELKAQIASLSQETKTPLVTNKSGDELEKVKQLLEEEKLKTKLEKEAKKKEIVVRKTLESDIHELKAQIASLSREIKTPLVTDKSGDELKKVKQLLEEEKKRAVSEKTDATNAWNLLQIEKGKVEEQRRLVQIERTRANELNASVEKAKREFGESRNQLAKRVEEEKQKANREKRQADNAKAKLEEQKKHAEMEKKRAFEEKIRADSLLKELEEEREKTKDLLKKLEDERKRNKGFRAKLAVESSQKRKGGISVEKEDLNVKLIKEKLKLKKAQLKHVNKIMKLEKSKNNIVKQELSLLKQDFVQISGRFKVLDSHLNVGGTSDFSKVILSTAEPAAPLTVTTERDVFLREGGAPHMSRQSQSRPVSGQGKRCFSFVPLSVAKAEEHRSM</sequence>
<keyword evidence="3" id="KW-1185">Reference proteome</keyword>
<dbReference type="PANTHER" id="PTHR35480">
    <property type="entry name" value="MATERNAL EFFECT EMBRYO ARREST 22"/>
    <property type="match status" value="1"/>
</dbReference>
<reference evidence="2" key="1">
    <citation type="submission" date="2022-08" db="EMBL/GenBank/DDBJ databases">
        <authorList>
            <person name="Marques A."/>
        </authorList>
    </citation>
    <scope>NUCLEOTIDE SEQUENCE</scope>
    <source>
        <strain evidence="2">RhyPub2mFocal</strain>
        <tissue evidence="2">Leaves</tissue>
    </source>
</reference>
<dbReference type="Proteomes" id="UP001140206">
    <property type="component" value="Chromosome 2"/>
</dbReference>
<feature type="compositionally biased region" description="Basic and acidic residues" evidence="1">
    <location>
        <begin position="244"/>
        <end position="276"/>
    </location>
</feature>
<organism evidence="2 3">
    <name type="scientific">Rhynchospora pubera</name>
    <dbReference type="NCBI Taxonomy" id="906938"/>
    <lineage>
        <taxon>Eukaryota</taxon>
        <taxon>Viridiplantae</taxon>
        <taxon>Streptophyta</taxon>
        <taxon>Embryophyta</taxon>
        <taxon>Tracheophyta</taxon>
        <taxon>Spermatophyta</taxon>
        <taxon>Magnoliopsida</taxon>
        <taxon>Liliopsida</taxon>
        <taxon>Poales</taxon>
        <taxon>Cyperaceae</taxon>
        <taxon>Cyperoideae</taxon>
        <taxon>Rhynchosporeae</taxon>
        <taxon>Rhynchospora</taxon>
    </lineage>
</organism>